<protein>
    <submittedName>
        <fullName evidence="1">Uncharacterized protein</fullName>
    </submittedName>
</protein>
<evidence type="ECO:0000313" key="2">
    <source>
        <dbReference type="Proteomes" id="UP000287188"/>
    </source>
</evidence>
<dbReference type="AlphaFoldDB" id="A0A402AYE8"/>
<name>A0A402AYE8_9CHLR</name>
<comment type="caution">
    <text evidence="1">The sequence shown here is derived from an EMBL/GenBank/DDBJ whole genome shotgun (WGS) entry which is preliminary data.</text>
</comment>
<accession>A0A402AYE8</accession>
<organism evidence="1 2">
    <name type="scientific">Dictyobacter kobayashii</name>
    <dbReference type="NCBI Taxonomy" id="2014872"/>
    <lineage>
        <taxon>Bacteria</taxon>
        <taxon>Bacillati</taxon>
        <taxon>Chloroflexota</taxon>
        <taxon>Ktedonobacteria</taxon>
        <taxon>Ktedonobacterales</taxon>
        <taxon>Dictyobacteraceae</taxon>
        <taxon>Dictyobacter</taxon>
    </lineage>
</organism>
<dbReference type="Proteomes" id="UP000287188">
    <property type="component" value="Unassembled WGS sequence"/>
</dbReference>
<proteinExistence type="predicted"/>
<gene>
    <name evidence="1" type="ORF">KDK_79050</name>
</gene>
<sequence length="70" mass="7158">MDFAGQDGFLVVVGKAVFAALTGLATLQSVGGEAAALTEQSNVGRHLKGNFTDQAITARCAPSPPEPSRN</sequence>
<evidence type="ECO:0000313" key="1">
    <source>
        <dbReference type="EMBL" id="GCE24105.1"/>
    </source>
</evidence>
<dbReference type="EMBL" id="BIFS01000002">
    <property type="protein sequence ID" value="GCE24105.1"/>
    <property type="molecule type" value="Genomic_DNA"/>
</dbReference>
<keyword evidence="2" id="KW-1185">Reference proteome</keyword>
<reference evidence="2" key="1">
    <citation type="submission" date="2018-12" db="EMBL/GenBank/DDBJ databases">
        <title>Tengunoibacter tsumagoiensis gen. nov., sp. nov., Dictyobacter kobayashii sp. nov., D. alpinus sp. nov., and D. joshuensis sp. nov. and description of Dictyobacteraceae fam. nov. within the order Ktedonobacterales isolated from Tengu-no-mugimeshi.</title>
        <authorList>
            <person name="Wang C.M."/>
            <person name="Zheng Y."/>
            <person name="Sakai Y."/>
            <person name="Toyoda A."/>
            <person name="Minakuchi Y."/>
            <person name="Abe K."/>
            <person name="Yokota A."/>
            <person name="Yabe S."/>
        </authorList>
    </citation>
    <scope>NUCLEOTIDE SEQUENCE [LARGE SCALE GENOMIC DNA]</scope>
    <source>
        <strain evidence="2">Uno11</strain>
    </source>
</reference>